<dbReference type="Gene3D" id="1.20.272.10">
    <property type="match status" value="1"/>
</dbReference>
<evidence type="ECO:0008006" key="3">
    <source>
        <dbReference type="Google" id="ProtNLM"/>
    </source>
</evidence>
<dbReference type="STRING" id="1802505.A3D01_06000"/>
<proteinExistence type="predicted"/>
<dbReference type="Proteomes" id="UP000177169">
    <property type="component" value="Unassembled WGS sequence"/>
</dbReference>
<dbReference type="GO" id="GO:0006260">
    <property type="term" value="P:DNA replication"/>
    <property type="evidence" value="ECO:0007669"/>
    <property type="project" value="InterPro"/>
</dbReference>
<reference evidence="1 2" key="1">
    <citation type="journal article" date="2016" name="Nat. Commun.">
        <title>Thousands of microbial genomes shed light on interconnected biogeochemical processes in an aquifer system.</title>
        <authorList>
            <person name="Anantharaman K."/>
            <person name="Brown C.T."/>
            <person name="Hug L.A."/>
            <person name="Sharon I."/>
            <person name="Castelle C.J."/>
            <person name="Probst A.J."/>
            <person name="Thomas B.C."/>
            <person name="Singh A."/>
            <person name="Wilkins M.J."/>
            <person name="Karaoz U."/>
            <person name="Brodie E.L."/>
            <person name="Williams K.H."/>
            <person name="Hubbard S.S."/>
            <person name="Banfield J.F."/>
        </authorList>
    </citation>
    <scope>NUCLEOTIDE SEQUENCE [LARGE SCALE GENOMIC DNA]</scope>
</reference>
<dbReference type="SUPFAM" id="SSF48019">
    <property type="entry name" value="post-AAA+ oligomerization domain-like"/>
    <property type="match status" value="1"/>
</dbReference>
<accession>A0A1F7Z268</accession>
<dbReference type="AlphaFoldDB" id="A0A1F7Z268"/>
<dbReference type="InterPro" id="IPR008921">
    <property type="entry name" value="DNA_pol3_clamp-load_cplx_C"/>
</dbReference>
<dbReference type="GO" id="GO:0003677">
    <property type="term" value="F:DNA binding"/>
    <property type="evidence" value="ECO:0007669"/>
    <property type="project" value="InterPro"/>
</dbReference>
<evidence type="ECO:0000313" key="1">
    <source>
        <dbReference type="EMBL" id="OGM33672.1"/>
    </source>
</evidence>
<comment type="caution">
    <text evidence="1">The sequence shown here is derived from an EMBL/GenBank/DDBJ whole genome shotgun (WGS) entry which is preliminary data.</text>
</comment>
<evidence type="ECO:0000313" key="2">
    <source>
        <dbReference type="Proteomes" id="UP000177169"/>
    </source>
</evidence>
<gene>
    <name evidence="1" type="ORF">A3D01_06000</name>
</gene>
<name>A0A1F7Z268_9BACT</name>
<protein>
    <recommendedName>
        <fullName evidence="3">DNA polymerase III delta N-terminal domain-containing protein</fullName>
    </recommendedName>
</protein>
<organism evidence="1 2">
    <name type="scientific">Candidatus Woesebacteria bacterium RIFCSPHIGHO2_02_FULL_39_13</name>
    <dbReference type="NCBI Taxonomy" id="1802505"/>
    <lineage>
        <taxon>Bacteria</taxon>
        <taxon>Candidatus Woeseibacteriota</taxon>
    </lineage>
</organism>
<sequence length="224" mass="25788">MKIIILHGDDVIGSYDRLAKFIEIAKLRNWETYKIGDGNLTLTEALSSGSLFQKEKLIILENVSLINKITSDWINKEADNLDATLVIYNQGIVDLKLIKSLPKNTKVEEFKLKSYIWNFLDSFYPGNVKNVLLLLNEVVKKDPVEFLFTLLVRHLRDLYWLKIDPKALNYPSWRLSKLKRQASRFSEKVLKSIIADLADADIKSKTSQVDLKDSLDFLIATKLE</sequence>
<dbReference type="EMBL" id="MGGR01000015">
    <property type="protein sequence ID" value="OGM33672.1"/>
    <property type="molecule type" value="Genomic_DNA"/>
</dbReference>